<proteinExistence type="predicted"/>
<dbReference type="Gene3D" id="1.10.150.80">
    <property type="entry name" value="HRDC domain"/>
    <property type="match status" value="1"/>
</dbReference>
<dbReference type="RefSeq" id="WP_052566451.1">
    <property type="nucleotide sequence ID" value="NZ_JQKF01000045.1"/>
</dbReference>
<dbReference type="CDD" id="cd18037">
    <property type="entry name" value="DEXSc_Pif1_like"/>
    <property type="match status" value="1"/>
</dbReference>
<dbReference type="OrthoDB" id="9763659at2"/>
<dbReference type="InterPro" id="IPR010285">
    <property type="entry name" value="DNA_helicase_pif1-like_DEAD"/>
</dbReference>
<evidence type="ECO:0000313" key="3">
    <source>
        <dbReference type="Proteomes" id="UP000032336"/>
    </source>
</evidence>
<dbReference type="PROSITE" id="PS50967">
    <property type="entry name" value="HRDC"/>
    <property type="match status" value="1"/>
</dbReference>
<dbReference type="PANTHER" id="PTHR47642">
    <property type="entry name" value="ATP-DEPENDENT DNA HELICASE"/>
    <property type="match status" value="1"/>
</dbReference>
<protein>
    <submittedName>
        <fullName evidence="2">ATP-dependent RecD-like DNA helicase</fullName>
        <ecNumber evidence="2">3.6.4.12</ecNumber>
    </submittedName>
</protein>
<dbReference type="InterPro" id="IPR002121">
    <property type="entry name" value="HRDC_dom"/>
</dbReference>
<dbReference type="GO" id="GO:0006281">
    <property type="term" value="P:DNA repair"/>
    <property type="evidence" value="ECO:0007669"/>
    <property type="project" value="InterPro"/>
</dbReference>
<keyword evidence="2" id="KW-0347">Helicase</keyword>
<keyword evidence="2" id="KW-0378">Hydrolase</keyword>
<dbReference type="AlphaFoldDB" id="A0A0D8FR69"/>
<dbReference type="CDD" id="cd18809">
    <property type="entry name" value="SF1_C_RecD"/>
    <property type="match status" value="1"/>
</dbReference>
<dbReference type="GO" id="GO:0016787">
    <property type="term" value="F:hydrolase activity"/>
    <property type="evidence" value="ECO:0007669"/>
    <property type="project" value="UniProtKB-KW"/>
</dbReference>
<dbReference type="SMART" id="SM00341">
    <property type="entry name" value="HRDC"/>
    <property type="match status" value="1"/>
</dbReference>
<dbReference type="SUPFAM" id="SSF52540">
    <property type="entry name" value="P-loop containing nucleoside triphosphate hydrolases"/>
    <property type="match status" value="2"/>
</dbReference>
<evidence type="ECO:0000313" key="2">
    <source>
        <dbReference type="EMBL" id="KJE75464.1"/>
    </source>
</evidence>
<dbReference type="EC" id="3.6.4.12" evidence="2"/>
<dbReference type="Pfam" id="PF00570">
    <property type="entry name" value="HRDC"/>
    <property type="match status" value="1"/>
</dbReference>
<dbReference type="GeneID" id="78373772"/>
<dbReference type="PANTHER" id="PTHR47642:SF5">
    <property type="entry name" value="ATP-DEPENDENT DNA HELICASE"/>
    <property type="match status" value="1"/>
</dbReference>
<dbReference type="GO" id="GO:0003676">
    <property type="term" value="F:nucleic acid binding"/>
    <property type="evidence" value="ECO:0007669"/>
    <property type="project" value="InterPro"/>
</dbReference>
<dbReference type="InterPro" id="IPR003593">
    <property type="entry name" value="AAA+_ATPase"/>
</dbReference>
<dbReference type="InterPro" id="IPR044876">
    <property type="entry name" value="HRDC_dom_sf"/>
</dbReference>
<dbReference type="SUPFAM" id="SSF47819">
    <property type="entry name" value="HRDC-like"/>
    <property type="match status" value="1"/>
</dbReference>
<dbReference type="GO" id="GO:0000166">
    <property type="term" value="F:nucleotide binding"/>
    <property type="evidence" value="ECO:0007669"/>
    <property type="project" value="InterPro"/>
</dbReference>
<dbReference type="EMBL" id="JXUW01000040">
    <property type="protein sequence ID" value="KJE75464.1"/>
    <property type="molecule type" value="Genomic_DNA"/>
</dbReference>
<evidence type="ECO:0000259" key="1">
    <source>
        <dbReference type="PROSITE" id="PS50967"/>
    </source>
</evidence>
<reference evidence="2 3" key="1">
    <citation type="submission" date="2015-01" db="EMBL/GenBank/DDBJ databases">
        <title>Draft genome of the acidophilic iron oxidizer Ferrimicrobium acidiphilum strain T23.</title>
        <authorList>
            <person name="Poehlein A."/>
            <person name="Eisen S."/>
            <person name="Schloemann M."/>
            <person name="Johnson B.D."/>
            <person name="Daniel R."/>
            <person name="Muehling M."/>
        </authorList>
    </citation>
    <scope>NUCLEOTIDE SEQUENCE [LARGE SCALE GENOMIC DNA]</scope>
    <source>
        <strain evidence="2 3">T23</strain>
    </source>
</reference>
<dbReference type="eggNOG" id="COG0507">
    <property type="taxonomic scope" value="Bacteria"/>
</dbReference>
<keyword evidence="2" id="KW-0547">Nucleotide-binding</keyword>
<dbReference type="InterPro" id="IPR010997">
    <property type="entry name" value="HRDC-like_sf"/>
</dbReference>
<dbReference type="GO" id="GO:0003678">
    <property type="term" value="F:DNA helicase activity"/>
    <property type="evidence" value="ECO:0007669"/>
    <property type="project" value="UniProtKB-EC"/>
</dbReference>
<dbReference type="Pfam" id="PF05970">
    <property type="entry name" value="PIF1"/>
    <property type="match status" value="1"/>
</dbReference>
<dbReference type="Proteomes" id="UP000032336">
    <property type="component" value="Unassembled WGS sequence"/>
</dbReference>
<dbReference type="Gene3D" id="3.40.50.300">
    <property type="entry name" value="P-loop containing nucleotide triphosphate hydrolases"/>
    <property type="match status" value="1"/>
</dbReference>
<organism evidence="2 3">
    <name type="scientific">Ferrimicrobium acidiphilum DSM 19497</name>
    <dbReference type="NCBI Taxonomy" id="1121877"/>
    <lineage>
        <taxon>Bacteria</taxon>
        <taxon>Bacillati</taxon>
        <taxon>Actinomycetota</taxon>
        <taxon>Acidimicrobiia</taxon>
        <taxon>Acidimicrobiales</taxon>
        <taxon>Acidimicrobiaceae</taxon>
        <taxon>Ferrimicrobium</taxon>
    </lineage>
</organism>
<keyword evidence="2" id="KW-0067">ATP-binding</keyword>
<dbReference type="eggNOG" id="COG0210">
    <property type="taxonomic scope" value="Bacteria"/>
</dbReference>
<dbReference type="STRING" id="1121877.FEAC_28040"/>
<dbReference type="InterPro" id="IPR027417">
    <property type="entry name" value="P-loop_NTPase"/>
</dbReference>
<name>A0A0D8FR69_9ACTN</name>
<keyword evidence="3" id="KW-1185">Reference proteome</keyword>
<dbReference type="SMART" id="SM00382">
    <property type="entry name" value="AAA"/>
    <property type="match status" value="1"/>
</dbReference>
<sequence>MRQAQALTRLASGDSVFLTGPPGAGKSHVLKEFVRLATRRGTAVAVTASTGIAATQIGGQTIHSWSGVGIRDHLDTSDIEAIASKDRLVHRYLTTDTLIIDEISMLSGSFLTMLDQLARTIRGTDAPFGGLQLVLVGDMFQLPPINRESDQVDFAFRSSAWRDLDPQACYLTEQHRQSGDALSQVLTAMRDGSFSQSQLDILKTRLGKEPTGAFKPTHLYSHNVDVDSMNAERLARIAGTPHSYNMDVRGAQTIVEPMKRGILAPEELTLKVGAEVMFVANDQNLRFANGSLGRVIDLSGPWPVVELAATSRRITVEPHSWVLEEDGVTKAEIRQLPLRLAWAITIHKSQGMSLDSAEIDLSRSFTPGMGYVALSRLRTLDGLFLKGLNSMALRLHPSIFDFDQTVRQASSRLGAETEDLIVDDESDGQSPSDQIPAELDQDLLLRLKTWRRDRARADGVPAYVIAHDITLVEIAMRTPTTNAELRRVKGMGAARVARYGEAILALVANYLHPAPSQDSLFG</sequence>
<comment type="caution">
    <text evidence="2">The sequence shown here is derived from an EMBL/GenBank/DDBJ whole genome shotgun (WGS) entry which is preliminary data.</text>
</comment>
<accession>A0A0D8FR69</accession>
<gene>
    <name evidence="2" type="primary">recD2</name>
    <name evidence="2" type="ORF">FEAC_28040</name>
</gene>
<feature type="domain" description="HRDC" evidence="1">
    <location>
        <begin position="437"/>
        <end position="517"/>
    </location>
</feature>
<dbReference type="GO" id="GO:0000723">
    <property type="term" value="P:telomere maintenance"/>
    <property type="evidence" value="ECO:0007669"/>
    <property type="project" value="InterPro"/>
</dbReference>
<dbReference type="InterPro" id="IPR051055">
    <property type="entry name" value="PIF1_helicase"/>
</dbReference>
<dbReference type="PATRIC" id="fig|1121877.4.peg.3152"/>